<evidence type="ECO:0000313" key="2">
    <source>
        <dbReference type="Proteomes" id="UP000234752"/>
    </source>
</evidence>
<protein>
    <submittedName>
        <fullName evidence="1">Uncharacterized protein</fullName>
    </submittedName>
</protein>
<name>A0A2K9NHB3_9PROT</name>
<dbReference type="RefSeq" id="WP_102114015.1">
    <property type="nucleotide sequence ID" value="NZ_BMGN01000007.1"/>
</dbReference>
<accession>A0A2K9NHB3</accession>
<reference evidence="1 2" key="1">
    <citation type="submission" date="2017-12" db="EMBL/GenBank/DDBJ databases">
        <title>Genomes of bacteria within cyanobacterial aggregates.</title>
        <authorList>
            <person name="Cai H."/>
        </authorList>
    </citation>
    <scope>NUCLEOTIDE SEQUENCE [LARGE SCALE GENOMIC DNA]</scope>
    <source>
        <strain evidence="1 2">TH16</strain>
    </source>
</reference>
<keyword evidence="2" id="KW-1185">Reference proteome</keyword>
<dbReference type="EMBL" id="CP025612">
    <property type="protein sequence ID" value="AUN32480.1"/>
    <property type="molecule type" value="Genomic_DNA"/>
</dbReference>
<sequence length="263" mass="27413">MKTKVAAIAFGLVLAGTAMPSLALDLAGLNQRNELLLFSDKSPGTVKVLPVTGVKGKLLGIDVRPANGKLYGIASDNSLYTIDLETGTATAGPKLSVALTAIDHVVADFNPQADRLRVIGSDGQNLRVNVETGVAAVDKPLAYHPNDKVNAGKKPAVYAGAYINSFAGATQTQLFDIDSSTGAWLSQDPPNDGVLRTIGPLGVPAGTIVEGVDIFTDAQDEYHGRAVAGGMLYEINVTRGGMKKMGRIGDGSDVIDIAILDKR</sequence>
<dbReference type="AlphaFoldDB" id="A0A2K9NHB3"/>
<gene>
    <name evidence="1" type="ORF">C0V82_19140</name>
</gene>
<dbReference type="InterPro" id="IPR025507">
    <property type="entry name" value="DUF4394"/>
</dbReference>
<organism evidence="1 2">
    <name type="scientific">Niveispirillum cyanobacteriorum</name>
    <dbReference type="NCBI Taxonomy" id="1612173"/>
    <lineage>
        <taxon>Bacteria</taxon>
        <taxon>Pseudomonadati</taxon>
        <taxon>Pseudomonadota</taxon>
        <taxon>Alphaproteobacteria</taxon>
        <taxon>Rhodospirillales</taxon>
        <taxon>Azospirillaceae</taxon>
        <taxon>Niveispirillum</taxon>
    </lineage>
</organism>
<dbReference type="Pfam" id="PF14339">
    <property type="entry name" value="DUF4394"/>
    <property type="match status" value="1"/>
</dbReference>
<evidence type="ECO:0000313" key="1">
    <source>
        <dbReference type="EMBL" id="AUN32480.1"/>
    </source>
</evidence>
<dbReference type="OrthoDB" id="531718at2"/>
<dbReference type="KEGG" id="ncb:C0V82_19140"/>
<dbReference type="SUPFAM" id="SSF63825">
    <property type="entry name" value="YWTD domain"/>
    <property type="match status" value="1"/>
</dbReference>
<dbReference type="Proteomes" id="UP000234752">
    <property type="component" value="Chromosome eg_2"/>
</dbReference>
<proteinExistence type="predicted"/>